<proteinExistence type="predicted"/>
<keyword evidence="2" id="KW-0472">Membrane</keyword>
<dbReference type="Proteomes" id="UP000229371">
    <property type="component" value="Unassembled WGS sequence"/>
</dbReference>
<name>A0A2M7RPK3_9BACT</name>
<dbReference type="AlphaFoldDB" id="A0A2M7RPK3"/>
<keyword evidence="2" id="KW-1133">Transmembrane helix</keyword>
<sequence>MTLKLKWKIIIPVIAIFALVAGYLQIKKQTPNNLQEQQEEQEQNAPATETIASPVATGNIDDTIDALLQDSSNEALMSQDESSDIDLINADSQAISDFGQSYNENEF</sequence>
<organism evidence="3 4">
    <name type="scientific">bacterium (Candidatus Gribaldobacteria) CG_4_10_14_0_8_um_filter_33_9</name>
    <dbReference type="NCBI Taxonomy" id="2014266"/>
    <lineage>
        <taxon>Bacteria</taxon>
        <taxon>Candidatus Gribaldobacteria</taxon>
    </lineage>
</organism>
<evidence type="ECO:0000313" key="4">
    <source>
        <dbReference type="Proteomes" id="UP000229371"/>
    </source>
</evidence>
<evidence type="ECO:0000256" key="1">
    <source>
        <dbReference type="SAM" id="MobiDB-lite"/>
    </source>
</evidence>
<evidence type="ECO:0000256" key="2">
    <source>
        <dbReference type="SAM" id="Phobius"/>
    </source>
</evidence>
<protein>
    <submittedName>
        <fullName evidence="3">Uncharacterized protein</fullName>
    </submittedName>
</protein>
<keyword evidence="2" id="KW-0812">Transmembrane</keyword>
<gene>
    <name evidence="3" type="ORF">COY61_00095</name>
</gene>
<dbReference type="EMBL" id="PFMI01000003">
    <property type="protein sequence ID" value="PIZ01262.1"/>
    <property type="molecule type" value="Genomic_DNA"/>
</dbReference>
<comment type="caution">
    <text evidence="3">The sequence shown here is derived from an EMBL/GenBank/DDBJ whole genome shotgun (WGS) entry which is preliminary data.</text>
</comment>
<accession>A0A2M7RPK3</accession>
<feature type="region of interest" description="Disordered" evidence="1">
    <location>
        <begin position="32"/>
        <end position="55"/>
    </location>
</feature>
<feature type="transmembrane region" description="Helical" evidence="2">
    <location>
        <begin position="7"/>
        <end position="26"/>
    </location>
</feature>
<reference evidence="4" key="1">
    <citation type="submission" date="2017-09" db="EMBL/GenBank/DDBJ databases">
        <title>Depth-based differentiation of microbial function through sediment-hosted aquifers and enrichment of novel symbionts in the deep terrestrial subsurface.</title>
        <authorList>
            <person name="Probst A.J."/>
            <person name="Ladd B."/>
            <person name="Jarett J.K."/>
            <person name="Geller-Mcgrath D.E."/>
            <person name="Sieber C.M.K."/>
            <person name="Emerson J.B."/>
            <person name="Anantharaman K."/>
            <person name="Thomas B.C."/>
            <person name="Malmstrom R."/>
            <person name="Stieglmeier M."/>
            <person name="Klingl A."/>
            <person name="Woyke T."/>
            <person name="Ryan C.M."/>
            <person name="Banfield J.F."/>
        </authorList>
    </citation>
    <scope>NUCLEOTIDE SEQUENCE [LARGE SCALE GENOMIC DNA]</scope>
</reference>
<evidence type="ECO:0000313" key="3">
    <source>
        <dbReference type="EMBL" id="PIZ01262.1"/>
    </source>
</evidence>